<evidence type="ECO:0000313" key="3">
    <source>
        <dbReference type="Proteomes" id="UP001501920"/>
    </source>
</evidence>
<reference evidence="2" key="2">
    <citation type="submission" date="2025-08" db="UniProtKB">
        <authorList>
            <consortium name="Ensembl"/>
        </authorList>
    </citation>
    <scope>IDENTIFICATION</scope>
</reference>
<evidence type="ECO:0000313" key="2">
    <source>
        <dbReference type="Ensembl" id="ENSPNAP00000031064.2"/>
    </source>
</evidence>
<dbReference type="Proteomes" id="UP001501920">
    <property type="component" value="Chromosome 22"/>
</dbReference>
<evidence type="ECO:0008006" key="4">
    <source>
        <dbReference type="Google" id="ProtNLM"/>
    </source>
</evidence>
<dbReference type="STRING" id="42514.ENSPNAP00000031064"/>
<reference evidence="2" key="3">
    <citation type="submission" date="2025-09" db="UniProtKB">
        <authorList>
            <consortium name="Ensembl"/>
        </authorList>
    </citation>
    <scope>IDENTIFICATION</scope>
</reference>
<dbReference type="GeneTree" id="ENSGT00940000171367"/>
<feature type="region of interest" description="Disordered" evidence="1">
    <location>
        <begin position="124"/>
        <end position="151"/>
    </location>
</feature>
<accession>A0A3B4E743</accession>
<name>A0A3B4E743_PYGNA</name>
<organism evidence="2 3">
    <name type="scientific">Pygocentrus nattereri</name>
    <name type="common">Red-bellied piranha</name>
    <dbReference type="NCBI Taxonomy" id="42514"/>
    <lineage>
        <taxon>Eukaryota</taxon>
        <taxon>Metazoa</taxon>
        <taxon>Chordata</taxon>
        <taxon>Craniata</taxon>
        <taxon>Vertebrata</taxon>
        <taxon>Euteleostomi</taxon>
        <taxon>Actinopterygii</taxon>
        <taxon>Neopterygii</taxon>
        <taxon>Teleostei</taxon>
        <taxon>Ostariophysi</taxon>
        <taxon>Characiformes</taxon>
        <taxon>Characoidei</taxon>
        <taxon>Pygocentrus</taxon>
    </lineage>
</organism>
<keyword evidence="3" id="KW-1185">Reference proteome</keyword>
<reference evidence="2 3" key="1">
    <citation type="submission" date="2020-10" db="EMBL/GenBank/DDBJ databases">
        <title>Pygocentrus nattereri (red-bellied piranha) genome, fPygNat1, primary haplotype.</title>
        <authorList>
            <person name="Myers G."/>
            <person name="Meyer A."/>
            <person name="Karagic N."/>
            <person name="Pippel M."/>
            <person name="Winkler S."/>
            <person name="Tracey A."/>
            <person name="Wood J."/>
            <person name="Formenti G."/>
            <person name="Howe K."/>
            <person name="Fedrigo O."/>
            <person name="Jarvis E.D."/>
        </authorList>
    </citation>
    <scope>NUCLEOTIDE SEQUENCE [LARGE SCALE GENOMIC DNA]</scope>
</reference>
<proteinExistence type="predicted"/>
<dbReference type="AlphaFoldDB" id="A0A3B4E743"/>
<evidence type="ECO:0000256" key="1">
    <source>
        <dbReference type="SAM" id="MobiDB-lite"/>
    </source>
</evidence>
<protein>
    <recommendedName>
        <fullName evidence="4">Zinc finger CCHC-type containing 7</fullName>
    </recommendedName>
</protein>
<dbReference type="Ensembl" id="ENSPNAT00000019719.2">
    <property type="protein sequence ID" value="ENSPNAP00000031064.2"/>
    <property type="gene ID" value="ENSPNAG00000018219.2"/>
</dbReference>
<dbReference type="OMA" id="YEDDLYH"/>
<sequence length="192" mass="21358">MFCGYQEREEYEDELYRMEDEEGTSLSEADSELEFQLYSQLHYVAEDQENQENQPSEVIVIDSGPDIILLSDTTETEDSVCNTKGQKSRSCTKVNSRKVLPHPSSCPSQRKAFKNVAEEVVVVESGSDDSSDSDSVPPFVADLDSDSDSDSDVLENWMLLGRGKEEGDQDIQLNLSVEASSDQLGKNVRATL</sequence>